<protein>
    <submittedName>
        <fullName evidence="1">Uncharacterized protein</fullName>
    </submittedName>
</protein>
<keyword evidence="2" id="KW-1185">Reference proteome</keyword>
<gene>
    <name evidence="1" type="ORF">BaRGS_00020294</name>
</gene>
<proteinExistence type="predicted"/>
<comment type="caution">
    <text evidence="1">The sequence shown here is derived from an EMBL/GenBank/DDBJ whole genome shotgun (WGS) entry which is preliminary data.</text>
</comment>
<evidence type="ECO:0000313" key="2">
    <source>
        <dbReference type="Proteomes" id="UP001519460"/>
    </source>
</evidence>
<accession>A0ABD0KN31</accession>
<dbReference type="EMBL" id="JACVVK020000150">
    <property type="protein sequence ID" value="KAK7488509.1"/>
    <property type="molecule type" value="Genomic_DNA"/>
</dbReference>
<dbReference type="AlphaFoldDB" id="A0ABD0KN31"/>
<evidence type="ECO:0000313" key="1">
    <source>
        <dbReference type="EMBL" id="KAK7488509.1"/>
    </source>
</evidence>
<dbReference type="Proteomes" id="UP001519460">
    <property type="component" value="Unassembled WGS sequence"/>
</dbReference>
<name>A0ABD0KN31_9CAEN</name>
<organism evidence="1 2">
    <name type="scientific">Batillaria attramentaria</name>
    <dbReference type="NCBI Taxonomy" id="370345"/>
    <lineage>
        <taxon>Eukaryota</taxon>
        <taxon>Metazoa</taxon>
        <taxon>Spiralia</taxon>
        <taxon>Lophotrochozoa</taxon>
        <taxon>Mollusca</taxon>
        <taxon>Gastropoda</taxon>
        <taxon>Caenogastropoda</taxon>
        <taxon>Sorbeoconcha</taxon>
        <taxon>Cerithioidea</taxon>
        <taxon>Batillariidae</taxon>
        <taxon>Batillaria</taxon>
    </lineage>
</organism>
<reference evidence="1 2" key="1">
    <citation type="journal article" date="2023" name="Sci. Data">
        <title>Genome assembly of the Korean intertidal mud-creeper Batillaria attramentaria.</title>
        <authorList>
            <person name="Patra A.K."/>
            <person name="Ho P.T."/>
            <person name="Jun S."/>
            <person name="Lee S.J."/>
            <person name="Kim Y."/>
            <person name="Won Y.J."/>
        </authorList>
    </citation>
    <scope>NUCLEOTIDE SEQUENCE [LARGE SCALE GENOMIC DNA]</scope>
    <source>
        <strain evidence="1">Wonlab-2016</strain>
    </source>
</reference>
<sequence>MHLACDWLRSREARECGCESGIKRQVKRNKRRAGKMGQFVETRCLGLSSPIRLAKSAVTPLITPVGGVRCAYKHDSTMT</sequence>